<comment type="caution">
    <text evidence="2">The sequence shown here is derived from an EMBL/GenBank/DDBJ whole genome shotgun (WGS) entry which is preliminary data.</text>
</comment>
<organism evidence="2 3">
    <name type="scientific">Deinococcus arboris</name>
    <dbReference type="NCBI Taxonomy" id="2682977"/>
    <lineage>
        <taxon>Bacteria</taxon>
        <taxon>Thermotogati</taxon>
        <taxon>Deinococcota</taxon>
        <taxon>Deinococci</taxon>
        <taxon>Deinococcales</taxon>
        <taxon>Deinococcaceae</taxon>
        <taxon>Deinococcus</taxon>
    </lineage>
</organism>
<dbReference type="AlphaFoldDB" id="A0A7C9I156"/>
<keyword evidence="3" id="KW-1185">Reference proteome</keyword>
<feature type="transmembrane region" description="Helical" evidence="1">
    <location>
        <begin position="99"/>
        <end position="119"/>
    </location>
</feature>
<dbReference type="Proteomes" id="UP000483286">
    <property type="component" value="Unassembled WGS sequence"/>
</dbReference>
<keyword evidence="1" id="KW-0812">Transmembrane</keyword>
<proteinExistence type="predicted"/>
<evidence type="ECO:0000313" key="3">
    <source>
        <dbReference type="Proteomes" id="UP000483286"/>
    </source>
</evidence>
<dbReference type="EMBL" id="WQLB01000031">
    <property type="protein sequence ID" value="MVN88648.1"/>
    <property type="molecule type" value="Genomic_DNA"/>
</dbReference>
<evidence type="ECO:0000256" key="1">
    <source>
        <dbReference type="SAM" id="Phobius"/>
    </source>
</evidence>
<accession>A0A7C9I156</accession>
<dbReference type="RefSeq" id="WP_157460708.1">
    <property type="nucleotide sequence ID" value="NZ_WQLB01000031.1"/>
</dbReference>
<reference evidence="2 3" key="1">
    <citation type="submission" date="2019-12" db="EMBL/GenBank/DDBJ databases">
        <title>Deinococcus sp. HMF7620 Genome sequencing and assembly.</title>
        <authorList>
            <person name="Kang H."/>
            <person name="Kim H."/>
            <person name="Joh K."/>
        </authorList>
    </citation>
    <scope>NUCLEOTIDE SEQUENCE [LARGE SCALE GENOMIC DNA]</scope>
    <source>
        <strain evidence="2 3">HMF7620</strain>
    </source>
</reference>
<feature type="transmembrane region" description="Helical" evidence="1">
    <location>
        <begin position="12"/>
        <end position="33"/>
    </location>
</feature>
<keyword evidence="1" id="KW-1133">Transmembrane helix</keyword>
<protein>
    <submittedName>
        <fullName evidence="2">Uncharacterized protein</fullName>
    </submittedName>
</protein>
<name>A0A7C9I156_9DEIO</name>
<evidence type="ECO:0000313" key="2">
    <source>
        <dbReference type="EMBL" id="MVN88648.1"/>
    </source>
</evidence>
<gene>
    <name evidence="2" type="ORF">GO986_18080</name>
</gene>
<keyword evidence="1" id="KW-0472">Membrane</keyword>
<sequence>MRKTTLKGGWPRALAITVLYVLMVLAYMYSAWVADIADTELGPPIVQEGLRALIVMNIARAFQLRWAEFTPVQRLAYLCLGLSLIGNLARGHFSGTPLTLTFALGNLALLTITTRLMAVTGQLRALAARVTELLKENTRLRARVAYLEGDDTHDHP</sequence>